<name>A0ABN0XUW9_9ACTN</name>
<dbReference type="Gene3D" id="3.30.559.30">
    <property type="entry name" value="Nonribosomal peptide synthetase, condensation domain"/>
    <property type="match status" value="1"/>
</dbReference>
<feature type="domain" description="Condensation" evidence="1">
    <location>
        <begin position="7"/>
        <end position="445"/>
    </location>
</feature>
<organism evidence="2 3">
    <name type="scientific">Actinoallomurus spadix</name>
    <dbReference type="NCBI Taxonomy" id="79912"/>
    <lineage>
        <taxon>Bacteria</taxon>
        <taxon>Bacillati</taxon>
        <taxon>Actinomycetota</taxon>
        <taxon>Actinomycetes</taxon>
        <taxon>Streptosporangiales</taxon>
        <taxon>Thermomonosporaceae</taxon>
        <taxon>Actinoallomurus</taxon>
    </lineage>
</organism>
<dbReference type="Gene3D" id="3.30.559.10">
    <property type="entry name" value="Chloramphenicol acetyltransferase-like domain"/>
    <property type="match status" value="1"/>
</dbReference>
<proteinExistence type="predicted"/>
<protein>
    <recommendedName>
        <fullName evidence="1">Condensation domain-containing protein</fullName>
    </recommendedName>
</protein>
<dbReference type="Pfam" id="PF00668">
    <property type="entry name" value="Condensation"/>
    <property type="match status" value="1"/>
</dbReference>
<dbReference type="RefSeq" id="WP_252811010.1">
    <property type="nucleotide sequence ID" value="NZ_BAAABM010000076.1"/>
</dbReference>
<evidence type="ECO:0000259" key="1">
    <source>
        <dbReference type="Pfam" id="PF00668"/>
    </source>
</evidence>
<dbReference type="SUPFAM" id="SSF52777">
    <property type="entry name" value="CoA-dependent acyltransferases"/>
    <property type="match status" value="2"/>
</dbReference>
<evidence type="ECO:0000313" key="3">
    <source>
        <dbReference type="Proteomes" id="UP001501822"/>
    </source>
</evidence>
<comment type="caution">
    <text evidence="2">The sequence shown here is derived from an EMBL/GenBank/DDBJ whole genome shotgun (WGS) entry which is preliminary data.</text>
</comment>
<reference evidence="2 3" key="1">
    <citation type="journal article" date="2019" name="Int. J. Syst. Evol. Microbiol.">
        <title>The Global Catalogue of Microorganisms (GCM) 10K type strain sequencing project: providing services to taxonomists for standard genome sequencing and annotation.</title>
        <authorList>
            <consortium name="The Broad Institute Genomics Platform"/>
            <consortium name="The Broad Institute Genome Sequencing Center for Infectious Disease"/>
            <person name="Wu L."/>
            <person name="Ma J."/>
        </authorList>
    </citation>
    <scope>NUCLEOTIDE SEQUENCE [LARGE SCALE GENOMIC DNA]</scope>
    <source>
        <strain evidence="2 3">JCM 3146</strain>
    </source>
</reference>
<dbReference type="PANTHER" id="PTHR45527:SF1">
    <property type="entry name" value="FATTY ACID SYNTHASE"/>
    <property type="match status" value="1"/>
</dbReference>
<sequence>MDDLRRLSAGQDAMWHLHRLAPDRAAYNITLAVRVRTPLEPDLLHRAVAALAARHDLLRSVFTEIDGVPWRVVRAPAMVRLEVREMAGADDDAVAAAARDVGRTPFRLAEGAVRLVLLRRRHDDAVLVVVAHHIISDRTSQWLLMRDLLDAYRGLLTAGEPAWSELDRAFDDHVEDERRLLASPRGPELAERWRRICADAPAAELPADRPRPERQGFTGATVQRRFPDALHGRLRPAADALGVTPFALVLGAFETVLHRYTGHDRFLIGCPASIRFRRGMRDVVGYLVNTLVLRARLSPATTLGEAAVSAYRQTATAMAAARYPTVLLPRPEDRARLFHIAVTMVTANRMEPLLDLLDGGLDYGGLRLELVDVPHMEGQLDLSVELRESRGALTVTFRYDVDLFDAVTIERLADHLVTVTEAAVADPGTPVSGVSLGDETDLERLLAMGTGPTR</sequence>
<accession>A0ABN0XUW9</accession>
<gene>
    <name evidence="2" type="ORF">GCM10010151_74280</name>
</gene>
<dbReference type="InterPro" id="IPR023213">
    <property type="entry name" value="CAT-like_dom_sf"/>
</dbReference>
<dbReference type="EMBL" id="BAAABM010000076">
    <property type="protein sequence ID" value="GAA0373375.1"/>
    <property type="molecule type" value="Genomic_DNA"/>
</dbReference>
<dbReference type="InterPro" id="IPR001242">
    <property type="entry name" value="Condensation_dom"/>
</dbReference>
<keyword evidence="3" id="KW-1185">Reference proteome</keyword>
<dbReference type="PANTHER" id="PTHR45527">
    <property type="entry name" value="NONRIBOSOMAL PEPTIDE SYNTHETASE"/>
    <property type="match status" value="1"/>
</dbReference>
<dbReference type="Proteomes" id="UP001501822">
    <property type="component" value="Unassembled WGS sequence"/>
</dbReference>
<evidence type="ECO:0000313" key="2">
    <source>
        <dbReference type="EMBL" id="GAA0373375.1"/>
    </source>
</evidence>